<organism evidence="3 4">
    <name type="scientific">Actinomadura rubrobrunea</name>
    <dbReference type="NCBI Taxonomy" id="115335"/>
    <lineage>
        <taxon>Bacteria</taxon>
        <taxon>Bacillati</taxon>
        <taxon>Actinomycetota</taxon>
        <taxon>Actinomycetes</taxon>
        <taxon>Streptosporangiales</taxon>
        <taxon>Thermomonosporaceae</taxon>
        <taxon>Actinomadura</taxon>
    </lineage>
</organism>
<keyword evidence="2" id="KW-0812">Transmembrane</keyword>
<comment type="caution">
    <text evidence="3">The sequence shown here is derived from an EMBL/GenBank/DDBJ whole genome shotgun (WGS) entry which is preliminary data.</text>
</comment>
<dbReference type="Pfam" id="PF19534">
    <property type="entry name" value="DUF6059"/>
    <property type="match status" value="1"/>
</dbReference>
<keyword evidence="4" id="KW-1185">Reference proteome</keyword>
<evidence type="ECO:0000256" key="1">
    <source>
        <dbReference type="SAM" id="MobiDB-lite"/>
    </source>
</evidence>
<evidence type="ECO:0000313" key="4">
    <source>
        <dbReference type="Proteomes" id="UP001165124"/>
    </source>
</evidence>
<dbReference type="RefSeq" id="WP_067915952.1">
    <property type="nucleotide sequence ID" value="NZ_BSRZ01000004.1"/>
</dbReference>
<dbReference type="Proteomes" id="UP001165124">
    <property type="component" value="Unassembled WGS sequence"/>
</dbReference>
<evidence type="ECO:0000256" key="2">
    <source>
        <dbReference type="SAM" id="Phobius"/>
    </source>
</evidence>
<name>A0A9W6UUJ0_9ACTN</name>
<keyword evidence="2" id="KW-0472">Membrane</keyword>
<sequence>MGRGLPRRLLRYVWSGLAYVGYGMAGAVLGGHQWHAARTPPTPSVPPPAHPERLVPDVPLSEEEARLWAQLDGFDR</sequence>
<keyword evidence="2" id="KW-1133">Transmembrane helix</keyword>
<evidence type="ECO:0000313" key="3">
    <source>
        <dbReference type="EMBL" id="GLW63964.1"/>
    </source>
</evidence>
<gene>
    <name evidence="3" type="ORF">Arub01_22080</name>
</gene>
<dbReference type="EMBL" id="BSRZ01000004">
    <property type="protein sequence ID" value="GLW63964.1"/>
    <property type="molecule type" value="Genomic_DNA"/>
</dbReference>
<feature type="region of interest" description="Disordered" evidence="1">
    <location>
        <begin position="34"/>
        <end position="55"/>
    </location>
</feature>
<dbReference type="InterPro" id="IPR045701">
    <property type="entry name" value="DUF6059"/>
</dbReference>
<dbReference type="AlphaFoldDB" id="A0A9W6UUJ0"/>
<feature type="transmembrane region" description="Helical" evidence="2">
    <location>
        <begin position="12"/>
        <end position="34"/>
    </location>
</feature>
<protein>
    <submittedName>
        <fullName evidence="3">Uncharacterized protein</fullName>
    </submittedName>
</protein>
<proteinExistence type="predicted"/>
<reference evidence="3" key="1">
    <citation type="submission" date="2023-02" db="EMBL/GenBank/DDBJ databases">
        <title>Actinomadura rubrobrunea NBRC 14622.</title>
        <authorList>
            <person name="Ichikawa N."/>
            <person name="Sato H."/>
            <person name="Tonouchi N."/>
        </authorList>
    </citation>
    <scope>NUCLEOTIDE SEQUENCE</scope>
    <source>
        <strain evidence="3">NBRC 14622</strain>
    </source>
</reference>
<feature type="compositionally biased region" description="Pro residues" evidence="1">
    <location>
        <begin position="40"/>
        <end position="49"/>
    </location>
</feature>
<accession>A0A9W6UUJ0</accession>